<dbReference type="InterPro" id="IPR035979">
    <property type="entry name" value="RBD_domain_sf"/>
</dbReference>
<dbReference type="InterPro" id="IPR012677">
    <property type="entry name" value="Nucleotide-bd_a/b_plait_sf"/>
</dbReference>
<feature type="compositionally biased region" description="Basic and acidic residues" evidence="3">
    <location>
        <begin position="72"/>
        <end position="81"/>
    </location>
</feature>
<feature type="compositionally biased region" description="Gly residues" evidence="3">
    <location>
        <begin position="94"/>
        <end position="107"/>
    </location>
</feature>
<evidence type="ECO:0000256" key="1">
    <source>
        <dbReference type="ARBA" id="ARBA00022884"/>
    </source>
</evidence>
<keyword evidence="6" id="KW-1185">Reference proteome</keyword>
<evidence type="ECO:0000259" key="4">
    <source>
        <dbReference type="PROSITE" id="PS50102"/>
    </source>
</evidence>
<name>A0ABR2WPG3_9FUNG</name>
<dbReference type="InterPro" id="IPR052462">
    <property type="entry name" value="SLIRP/GR-RBP-like"/>
</dbReference>
<organism evidence="5 6">
    <name type="scientific">Basidiobolus ranarum</name>
    <dbReference type="NCBI Taxonomy" id="34480"/>
    <lineage>
        <taxon>Eukaryota</taxon>
        <taxon>Fungi</taxon>
        <taxon>Fungi incertae sedis</taxon>
        <taxon>Zoopagomycota</taxon>
        <taxon>Entomophthoromycotina</taxon>
        <taxon>Basidiobolomycetes</taxon>
        <taxon>Basidiobolales</taxon>
        <taxon>Basidiobolaceae</taxon>
        <taxon>Basidiobolus</taxon>
    </lineage>
</organism>
<accession>A0ABR2WPG3</accession>
<dbReference type="CDD" id="cd21608">
    <property type="entry name" value="RRM2_NsCP33_like"/>
    <property type="match status" value="1"/>
</dbReference>
<dbReference type="InterPro" id="IPR048289">
    <property type="entry name" value="RRM2_NsCP33-like"/>
</dbReference>
<dbReference type="PROSITE" id="PS50102">
    <property type="entry name" value="RRM"/>
    <property type="match status" value="1"/>
</dbReference>
<dbReference type="SUPFAM" id="SSF54928">
    <property type="entry name" value="RNA-binding domain, RBD"/>
    <property type="match status" value="1"/>
</dbReference>
<dbReference type="EMBL" id="JASJQH010000659">
    <property type="protein sequence ID" value="KAK9763359.1"/>
    <property type="molecule type" value="Genomic_DNA"/>
</dbReference>
<dbReference type="SMART" id="SM00360">
    <property type="entry name" value="RRM"/>
    <property type="match status" value="1"/>
</dbReference>
<evidence type="ECO:0000256" key="3">
    <source>
        <dbReference type="SAM" id="MobiDB-lite"/>
    </source>
</evidence>
<evidence type="ECO:0000313" key="6">
    <source>
        <dbReference type="Proteomes" id="UP001479436"/>
    </source>
</evidence>
<dbReference type="Proteomes" id="UP001479436">
    <property type="component" value="Unassembled WGS sequence"/>
</dbReference>
<protein>
    <recommendedName>
        <fullName evidence="4">RRM domain-containing protein</fullName>
    </recommendedName>
</protein>
<feature type="domain" description="RRM" evidence="4">
    <location>
        <begin position="3"/>
        <end position="81"/>
    </location>
</feature>
<proteinExistence type="predicted"/>
<dbReference type="Pfam" id="PF00076">
    <property type="entry name" value="RRM_1"/>
    <property type="match status" value="1"/>
</dbReference>
<reference evidence="5 6" key="1">
    <citation type="submission" date="2023-04" db="EMBL/GenBank/DDBJ databases">
        <title>Genome of Basidiobolus ranarum AG-B5.</title>
        <authorList>
            <person name="Stajich J.E."/>
            <person name="Carter-House D."/>
            <person name="Gryganskyi A."/>
        </authorList>
    </citation>
    <scope>NUCLEOTIDE SEQUENCE [LARGE SCALE GENOMIC DNA]</scope>
    <source>
        <strain evidence="5 6">AG-B5</strain>
    </source>
</reference>
<gene>
    <name evidence="5" type="ORF">K7432_010026</name>
</gene>
<feature type="region of interest" description="Disordered" evidence="3">
    <location>
        <begin position="72"/>
        <end position="139"/>
    </location>
</feature>
<evidence type="ECO:0000256" key="2">
    <source>
        <dbReference type="PROSITE-ProRule" id="PRU00176"/>
    </source>
</evidence>
<feature type="compositionally biased region" description="Basic and acidic residues" evidence="3">
    <location>
        <begin position="112"/>
        <end position="139"/>
    </location>
</feature>
<dbReference type="Gene3D" id="3.30.70.330">
    <property type="match status" value="1"/>
</dbReference>
<keyword evidence="1 2" id="KW-0694">RNA-binding</keyword>
<sequence>MSVKLFVGSLSWGTDNESLRQRFEEFGQVEDAVVIRDRETGRSRGFGFVTYSNPEEADAAIAGLNEQEFDGRTIKVDRASQRDNSSGGFRPRGRGGFRGSFGGGYGGNNNRDGPRDYNGDNQREGQRESYGRSDYNDRY</sequence>
<dbReference type="InterPro" id="IPR000504">
    <property type="entry name" value="RRM_dom"/>
</dbReference>
<dbReference type="PANTHER" id="PTHR48027">
    <property type="entry name" value="HETEROGENEOUS NUCLEAR RIBONUCLEOPROTEIN 87F-RELATED"/>
    <property type="match status" value="1"/>
</dbReference>
<comment type="caution">
    <text evidence="5">The sequence shown here is derived from an EMBL/GenBank/DDBJ whole genome shotgun (WGS) entry which is preliminary data.</text>
</comment>
<evidence type="ECO:0000313" key="5">
    <source>
        <dbReference type="EMBL" id="KAK9763359.1"/>
    </source>
</evidence>